<gene>
    <name evidence="1" type="ORF">E6H01_02005</name>
</gene>
<accession>A0A537LE55</accession>
<proteinExistence type="predicted"/>
<comment type="caution">
    <text evidence="1">The sequence shown here is derived from an EMBL/GenBank/DDBJ whole genome shotgun (WGS) entry which is preliminary data.</text>
</comment>
<evidence type="ECO:0000313" key="1">
    <source>
        <dbReference type="EMBL" id="TMJ06298.1"/>
    </source>
</evidence>
<name>A0A537LE55_9BACT</name>
<sequence>MQRFIVAQPEAVEELFDKLQIRARDNPKAWQRLVKATDRAHTRYLQVGSPDARGFYHGLLTGYAVALKVLQGKMTGSRSR</sequence>
<dbReference type="AlphaFoldDB" id="A0A537LE55"/>
<protein>
    <submittedName>
        <fullName evidence="1">Uncharacterized protein</fullName>
    </submittedName>
</protein>
<dbReference type="Proteomes" id="UP000319353">
    <property type="component" value="Unassembled WGS sequence"/>
</dbReference>
<evidence type="ECO:0000313" key="2">
    <source>
        <dbReference type="Proteomes" id="UP000319353"/>
    </source>
</evidence>
<reference evidence="1 2" key="1">
    <citation type="journal article" date="2019" name="Nat. Microbiol.">
        <title>Mediterranean grassland soil C-N compound turnover is dependent on rainfall and depth, and is mediated by genomically divergent microorganisms.</title>
        <authorList>
            <person name="Diamond S."/>
            <person name="Andeer P.F."/>
            <person name="Li Z."/>
            <person name="Crits-Christoph A."/>
            <person name="Burstein D."/>
            <person name="Anantharaman K."/>
            <person name="Lane K.R."/>
            <person name="Thomas B.C."/>
            <person name="Pan C."/>
            <person name="Northen T.R."/>
            <person name="Banfield J.F."/>
        </authorList>
    </citation>
    <scope>NUCLEOTIDE SEQUENCE [LARGE SCALE GENOMIC DNA]</scope>
    <source>
        <strain evidence="1">NP_4</strain>
    </source>
</reference>
<organism evidence="1 2">
    <name type="scientific">Candidatus Segetimicrobium genomatis</name>
    <dbReference type="NCBI Taxonomy" id="2569760"/>
    <lineage>
        <taxon>Bacteria</taxon>
        <taxon>Bacillati</taxon>
        <taxon>Candidatus Sysuimicrobiota</taxon>
        <taxon>Candidatus Sysuimicrobiia</taxon>
        <taxon>Candidatus Sysuimicrobiales</taxon>
        <taxon>Candidatus Segetimicrobiaceae</taxon>
        <taxon>Candidatus Segetimicrobium</taxon>
    </lineage>
</organism>
<dbReference type="EMBL" id="VBAL01000017">
    <property type="protein sequence ID" value="TMJ06298.1"/>
    <property type="molecule type" value="Genomic_DNA"/>
</dbReference>